<dbReference type="EMBL" id="DWZA01000053">
    <property type="protein sequence ID" value="HJA71112.1"/>
    <property type="molecule type" value="Genomic_DNA"/>
</dbReference>
<dbReference type="InterPro" id="IPR004843">
    <property type="entry name" value="Calcineurin-like_PHP"/>
</dbReference>
<dbReference type="InterPro" id="IPR051158">
    <property type="entry name" value="Metallophosphoesterase_sf"/>
</dbReference>
<keyword evidence="2" id="KW-0378">Hydrolase</keyword>
<reference evidence="4" key="1">
    <citation type="journal article" date="2021" name="PeerJ">
        <title>Extensive microbial diversity within the chicken gut microbiome revealed by metagenomics and culture.</title>
        <authorList>
            <person name="Gilroy R."/>
            <person name="Ravi A."/>
            <person name="Getino M."/>
            <person name="Pursley I."/>
            <person name="Horton D.L."/>
            <person name="Alikhan N.F."/>
            <person name="Baker D."/>
            <person name="Gharbi K."/>
            <person name="Hall N."/>
            <person name="Watson M."/>
            <person name="Adriaenssens E.M."/>
            <person name="Foster-Nyarko E."/>
            <person name="Jarju S."/>
            <person name="Secka A."/>
            <person name="Antonio M."/>
            <person name="Oren A."/>
            <person name="Chaudhuri R.R."/>
            <person name="La Ragione R."/>
            <person name="Hildebrand F."/>
            <person name="Pallen M.J."/>
        </authorList>
    </citation>
    <scope>NUCLEOTIDE SEQUENCE</scope>
    <source>
        <strain evidence="4">CHK178-16964</strain>
    </source>
</reference>
<dbReference type="GO" id="GO:0016020">
    <property type="term" value="C:membrane"/>
    <property type="evidence" value="ECO:0007669"/>
    <property type="project" value="GOC"/>
</dbReference>
<dbReference type="PANTHER" id="PTHR31302">
    <property type="entry name" value="TRANSMEMBRANE PROTEIN WITH METALLOPHOSPHOESTERASE DOMAIN-RELATED"/>
    <property type="match status" value="1"/>
</dbReference>
<sequence length="295" mass="33508">MFLNWIAGAAALGAAGLIRSEYEKRCLSTDHYEIVSSKIREEKTLVFLSDLHDQEFGQDNEALMEAISRAKPDLILIGGDMMVARKKEKRGQRAADHAADKAWKLVRRLAKDHPVIYGNGNHEQRMARERTIYGNAFEDYVRRLEEAGVVYLSDRNIPIGEDLAVGGLNISEKYYEKRTKARMGADYVEARLGKAEAERFQILLAHSPLYFDAYGEWGADLTFSGHFHGGTVRLPFVGGLMTPQFQFFYPRCAGIFQEKGKWMIVSRGLGTHSIRIRFCNKPQVVVVRLKRITTF</sequence>
<gene>
    <name evidence="4" type="ORF">IAA07_05950</name>
</gene>
<protein>
    <submittedName>
        <fullName evidence="4">Metallophosphoesterase</fullName>
    </submittedName>
</protein>
<dbReference type="Pfam" id="PF00149">
    <property type="entry name" value="Metallophos"/>
    <property type="match status" value="1"/>
</dbReference>
<dbReference type="InterPro" id="IPR029052">
    <property type="entry name" value="Metallo-depent_PP-like"/>
</dbReference>
<dbReference type="GO" id="GO:0009245">
    <property type="term" value="P:lipid A biosynthetic process"/>
    <property type="evidence" value="ECO:0007669"/>
    <property type="project" value="TreeGrafter"/>
</dbReference>
<dbReference type="AlphaFoldDB" id="A0A9D2HHT1"/>
<keyword evidence="1" id="KW-0479">Metal-binding</keyword>
<name>A0A9D2HHT1_9FIRM</name>
<dbReference type="GO" id="GO:0046872">
    <property type="term" value="F:metal ion binding"/>
    <property type="evidence" value="ECO:0007669"/>
    <property type="project" value="UniProtKB-KW"/>
</dbReference>
<proteinExistence type="predicted"/>
<evidence type="ECO:0000256" key="1">
    <source>
        <dbReference type="ARBA" id="ARBA00022723"/>
    </source>
</evidence>
<evidence type="ECO:0000313" key="5">
    <source>
        <dbReference type="Proteomes" id="UP000823900"/>
    </source>
</evidence>
<dbReference type="Proteomes" id="UP000823900">
    <property type="component" value="Unassembled WGS sequence"/>
</dbReference>
<evidence type="ECO:0000259" key="3">
    <source>
        <dbReference type="Pfam" id="PF00149"/>
    </source>
</evidence>
<evidence type="ECO:0000313" key="4">
    <source>
        <dbReference type="EMBL" id="HJA71112.1"/>
    </source>
</evidence>
<dbReference type="SUPFAM" id="SSF56300">
    <property type="entry name" value="Metallo-dependent phosphatases"/>
    <property type="match status" value="1"/>
</dbReference>
<dbReference type="Gene3D" id="3.60.21.10">
    <property type="match status" value="1"/>
</dbReference>
<feature type="domain" description="Calcineurin-like phosphoesterase" evidence="3">
    <location>
        <begin position="45"/>
        <end position="229"/>
    </location>
</feature>
<comment type="caution">
    <text evidence="4">The sequence shown here is derived from an EMBL/GenBank/DDBJ whole genome shotgun (WGS) entry which is preliminary data.</text>
</comment>
<accession>A0A9D2HHT1</accession>
<reference evidence="4" key="2">
    <citation type="submission" date="2021-04" db="EMBL/GenBank/DDBJ databases">
        <authorList>
            <person name="Gilroy R."/>
        </authorList>
    </citation>
    <scope>NUCLEOTIDE SEQUENCE</scope>
    <source>
        <strain evidence="4">CHK178-16964</strain>
    </source>
</reference>
<evidence type="ECO:0000256" key="2">
    <source>
        <dbReference type="ARBA" id="ARBA00022801"/>
    </source>
</evidence>
<organism evidence="4 5">
    <name type="scientific">Candidatus Lachnoclostridium stercoravium</name>
    <dbReference type="NCBI Taxonomy" id="2838633"/>
    <lineage>
        <taxon>Bacteria</taxon>
        <taxon>Bacillati</taxon>
        <taxon>Bacillota</taxon>
        <taxon>Clostridia</taxon>
        <taxon>Lachnospirales</taxon>
        <taxon>Lachnospiraceae</taxon>
    </lineage>
</organism>
<dbReference type="GO" id="GO:0008758">
    <property type="term" value="F:UDP-2,3-diacylglucosamine hydrolase activity"/>
    <property type="evidence" value="ECO:0007669"/>
    <property type="project" value="TreeGrafter"/>
</dbReference>
<dbReference type="PANTHER" id="PTHR31302:SF31">
    <property type="entry name" value="PHOSPHODIESTERASE YAEI"/>
    <property type="match status" value="1"/>
</dbReference>